<evidence type="ECO:0000313" key="4">
    <source>
        <dbReference type="Proteomes" id="UP001227192"/>
    </source>
</evidence>
<accession>A0AAI9X3G6</accession>
<organism evidence="3 4">
    <name type="scientific">Penicillium thymicola</name>
    <dbReference type="NCBI Taxonomy" id="293382"/>
    <lineage>
        <taxon>Eukaryota</taxon>
        <taxon>Fungi</taxon>
        <taxon>Dikarya</taxon>
        <taxon>Ascomycota</taxon>
        <taxon>Pezizomycotina</taxon>
        <taxon>Eurotiomycetes</taxon>
        <taxon>Eurotiomycetidae</taxon>
        <taxon>Eurotiales</taxon>
        <taxon>Aspergillaceae</taxon>
        <taxon>Penicillium</taxon>
    </lineage>
</organism>
<reference evidence="3" key="2">
    <citation type="journal article" date="2016" name="Fungal Biol.">
        <title>Ochratoxin A production by Penicillium thymicola.</title>
        <authorList>
            <person name="Nguyen H.D.T."/>
            <person name="McMullin D.R."/>
            <person name="Ponomareva E."/>
            <person name="Riley R."/>
            <person name="Pomraning K.R."/>
            <person name="Baker S.E."/>
            <person name="Seifert K.A."/>
        </authorList>
    </citation>
    <scope>NUCLEOTIDE SEQUENCE</scope>
    <source>
        <strain evidence="3">DAOM 180753</strain>
    </source>
</reference>
<evidence type="ECO:0000256" key="2">
    <source>
        <dbReference type="ARBA" id="ARBA00022737"/>
    </source>
</evidence>
<sequence>MWWQSGYSDGSYGVPENDGTSRSAFYSLSLAERFNVETTNISSLFSQEPNPTTTQPNFENGAMFGNDREIILYGGLTRPTDSDYVLGPRELLGYRSSDAGSGYDVGSFFSSSLPSNMTRYITHGGQVSVPSENLAFYYGGLRGPDWGPITSDDASSNTTADTLIMSLLDPDFMTTIPLYDIAQDRWYLQNASGDVPPSGRASFCSTLASAADGSSHNIYIYGGYNGQNSSATPFDDVYILSLPSFIWVKAYTGNSRHGRSGHQCFRVLPSHMLVVGGLHKDPSICLDGGILQTFSLNALEFQKTYSPDAVEEYLVPSTVTKQIGGM</sequence>
<gene>
    <name evidence="3" type="ORF">VN97_g10936</name>
</gene>
<protein>
    <submittedName>
        <fullName evidence="3">Uncharacterized protein</fullName>
    </submittedName>
</protein>
<reference evidence="3" key="1">
    <citation type="submission" date="2015-06" db="EMBL/GenBank/DDBJ databases">
        <authorList>
            <person name="Nguyen H."/>
        </authorList>
    </citation>
    <scope>NUCLEOTIDE SEQUENCE</scope>
    <source>
        <strain evidence="3">DAOM 180753</strain>
    </source>
</reference>
<keyword evidence="4" id="KW-1185">Reference proteome</keyword>
<dbReference type="EMBL" id="LACB01000552">
    <property type="protein sequence ID" value="KAJ9482490.1"/>
    <property type="molecule type" value="Genomic_DNA"/>
</dbReference>
<dbReference type="Proteomes" id="UP001227192">
    <property type="component" value="Unassembled WGS sequence"/>
</dbReference>
<dbReference type="Gene3D" id="2.120.10.80">
    <property type="entry name" value="Kelch-type beta propeller"/>
    <property type="match status" value="1"/>
</dbReference>
<proteinExistence type="predicted"/>
<keyword evidence="1" id="KW-0880">Kelch repeat</keyword>
<evidence type="ECO:0000256" key="1">
    <source>
        <dbReference type="ARBA" id="ARBA00022441"/>
    </source>
</evidence>
<evidence type="ECO:0000313" key="3">
    <source>
        <dbReference type="EMBL" id="KAJ9482490.1"/>
    </source>
</evidence>
<keyword evidence="2" id="KW-0677">Repeat</keyword>
<dbReference type="AlphaFoldDB" id="A0AAI9X3G6"/>
<dbReference type="SUPFAM" id="SSF117281">
    <property type="entry name" value="Kelch motif"/>
    <property type="match status" value="1"/>
</dbReference>
<dbReference type="PANTHER" id="PTHR46228:SF2">
    <property type="entry name" value="KELCH REPEAT PROTEIN (AFU_ORTHOLOGUE AFUA_4G14350)"/>
    <property type="match status" value="1"/>
</dbReference>
<name>A0AAI9X3G6_PENTH</name>
<dbReference type="InterPro" id="IPR015915">
    <property type="entry name" value="Kelch-typ_b-propeller"/>
</dbReference>
<comment type="caution">
    <text evidence="3">The sequence shown here is derived from an EMBL/GenBank/DDBJ whole genome shotgun (WGS) entry which is preliminary data.</text>
</comment>
<dbReference type="PANTHER" id="PTHR46228">
    <property type="entry name" value="KELCH DOMAIN-CONTAINING PROTEIN"/>
    <property type="match status" value="1"/>
</dbReference>